<reference evidence="1 2" key="1">
    <citation type="submission" date="2016-11" db="EMBL/GenBank/DDBJ databases">
        <authorList>
            <person name="Varghese N."/>
            <person name="Submissions S."/>
        </authorList>
    </citation>
    <scope>NUCLEOTIDE SEQUENCE [LARGE SCALE GENOMIC DNA]</scope>
    <source>
        <strain evidence="1 2">FD</strain>
    </source>
</reference>
<dbReference type="EMBL" id="FRBP01000023">
    <property type="protein sequence ID" value="SHM58547.1"/>
    <property type="molecule type" value="Genomic_DNA"/>
</dbReference>
<evidence type="ECO:0000313" key="1">
    <source>
        <dbReference type="EMBL" id="SHM58547.1"/>
    </source>
</evidence>
<sequence>MIDNNTQMMEDRELDWDDEIEHDSPDFILLPEGDYDFEVVEMERGRYQGGDKIPPCNKATVHLKIETPDGINIIRHPLFMHTATEGLLCAFFMGIGQRKKGEKLRMNWPAVVGSRGRAKVGIRKWTDDKGQEHEMNQIKRFYEPEDPAPFEAKQTSFTPGAF</sequence>
<protein>
    <recommendedName>
        <fullName evidence="3">DUF669 domain-containing protein</fullName>
    </recommendedName>
</protein>
<evidence type="ECO:0000313" key="2">
    <source>
        <dbReference type="Proteomes" id="UP000184012"/>
    </source>
</evidence>
<dbReference type="RefSeq" id="WP_224168781.1">
    <property type="nucleotide sequence ID" value="NZ_FRBP01000023.1"/>
</dbReference>
<proteinExistence type="predicted"/>
<dbReference type="Proteomes" id="UP000184012">
    <property type="component" value="Unassembled WGS sequence"/>
</dbReference>
<name>A0AB74F631_9FIRM</name>
<dbReference type="AlphaFoldDB" id="A0AB74F631"/>
<gene>
    <name evidence="1" type="ORF">SAMN04515649_1237</name>
</gene>
<comment type="caution">
    <text evidence="1">The sequence shown here is derived from an EMBL/GenBank/DDBJ whole genome shotgun (WGS) entry which is preliminary data.</text>
</comment>
<organism evidence="1 2">
    <name type="scientific">Eubacterium callanderi</name>
    <dbReference type="NCBI Taxonomy" id="53442"/>
    <lineage>
        <taxon>Bacteria</taxon>
        <taxon>Bacillati</taxon>
        <taxon>Bacillota</taxon>
        <taxon>Clostridia</taxon>
        <taxon>Eubacteriales</taxon>
        <taxon>Eubacteriaceae</taxon>
        <taxon>Eubacterium</taxon>
    </lineage>
</organism>
<evidence type="ECO:0008006" key="3">
    <source>
        <dbReference type="Google" id="ProtNLM"/>
    </source>
</evidence>
<accession>A0AB74F631</accession>